<dbReference type="PROSITE" id="PS00211">
    <property type="entry name" value="ABC_TRANSPORTER_1"/>
    <property type="match status" value="1"/>
</dbReference>
<evidence type="ECO:0000256" key="4">
    <source>
        <dbReference type="ARBA" id="ARBA00022741"/>
    </source>
</evidence>
<evidence type="ECO:0000256" key="6">
    <source>
        <dbReference type="SAM" id="MobiDB-lite"/>
    </source>
</evidence>
<keyword evidence="1" id="KW-0813">Transport</keyword>
<dbReference type="STRING" id="1770053.SAMN05216551_103359"/>
<keyword evidence="2" id="KW-1003">Cell membrane</keyword>
<feature type="compositionally biased region" description="Basic and acidic residues" evidence="6">
    <location>
        <begin position="330"/>
        <end position="365"/>
    </location>
</feature>
<dbReference type="GO" id="GO:0005524">
    <property type="term" value="F:ATP binding"/>
    <property type="evidence" value="ECO:0007669"/>
    <property type="project" value="UniProtKB-KW"/>
</dbReference>
<dbReference type="InterPro" id="IPR027417">
    <property type="entry name" value="P-loop_NTPase"/>
</dbReference>
<feature type="region of interest" description="Disordered" evidence="6">
    <location>
        <begin position="328"/>
        <end position="400"/>
    </location>
</feature>
<dbReference type="GO" id="GO:0016887">
    <property type="term" value="F:ATP hydrolysis activity"/>
    <property type="evidence" value="ECO:0007669"/>
    <property type="project" value="InterPro"/>
</dbReference>
<keyword evidence="4" id="KW-0547">Nucleotide-binding</keyword>
<keyword evidence="9" id="KW-1185">Reference proteome</keyword>
<dbReference type="EMBL" id="FNLO01000003">
    <property type="protein sequence ID" value="SDV47864.1"/>
    <property type="molecule type" value="Genomic_DNA"/>
</dbReference>
<dbReference type="InterPro" id="IPR003593">
    <property type="entry name" value="AAA+_ATPase"/>
</dbReference>
<organism evidence="8 9">
    <name type="scientific">Chitinasiproducens palmae</name>
    <dbReference type="NCBI Taxonomy" id="1770053"/>
    <lineage>
        <taxon>Bacteria</taxon>
        <taxon>Pseudomonadati</taxon>
        <taxon>Pseudomonadota</taxon>
        <taxon>Betaproteobacteria</taxon>
        <taxon>Burkholderiales</taxon>
        <taxon>Burkholderiaceae</taxon>
        <taxon>Chitinasiproducens</taxon>
    </lineage>
</organism>
<gene>
    <name evidence="8" type="ORF">SAMN05216551_103359</name>
</gene>
<dbReference type="SUPFAM" id="SSF52540">
    <property type="entry name" value="P-loop containing nucleoside triphosphate hydrolases"/>
    <property type="match status" value="1"/>
</dbReference>
<dbReference type="AlphaFoldDB" id="A0A1H2PMV5"/>
<dbReference type="Pfam" id="PF00005">
    <property type="entry name" value="ABC_tran"/>
    <property type="match status" value="1"/>
</dbReference>
<evidence type="ECO:0000256" key="5">
    <source>
        <dbReference type="ARBA" id="ARBA00022840"/>
    </source>
</evidence>
<keyword evidence="3" id="KW-0472">Membrane</keyword>
<dbReference type="Gene3D" id="3.40.50.300">
    <property type="entry name" value="P-loop containing nucleotide triphosphate hydrolases"/>
    <property type="match status" value="1"/>
</dbReference>
<dbReference type="OrthoDB" id="5296765at2"/>
<sequence>MRTAFGIRRSAFGVRRSAFGVRHHPPFFRRPTTGAAAVCDNGGFGRPSGPRCLAPPTSDAVSAVVPPFPDASHPPEAAAVLLRHVSLAHGSRTILDDVSLSISPGEFVGVLGPNGAGKTTLMRALIGLLPHTGEMRVLGEPVRRGNPAIGYMPQIRASLAGRRIAGRDLVAAAVDGHHWGIALRRAARDRAVHAALDRVGAIHLADRPVGELSGGERQRLLLAQCLVGEPKILLLDEPLISLDPHRQQSVVTLIRDVARALDITVLFSAHELNPLLGAIDRVLYLGNGSAALGTVDEVITAPILSRLYGAPIDVMRVDGRVFVMSGGQLMDRDPHGHTHDDGDAGHGHGAHDHDAHEHGTHDHAHAPLAGPGGTGTPAAHRHADVQDTPRHSSGPPRGDA</sequence>
<evidence type="ECO:0000259" key="7">
    <source>
        <dbReference type="PROSITE" id="PS50893"/>
    </source>
</evidence>
<dbReference type="Proteomes" id="UP000243719">
    <property type="component" value="Unassembled WGS sequence"/>
</dbReference>
<dbReference type="InterPro" id="IPR050153">
    <property type="entry name" value="Metal_Ion_Import_ABC"/>
</dbReference>
<accession>A0A1H2PMV5</accession>
<dbReference type="InterPro" id="IPR017871">
    <property type="entry name" value="ABC_transporter-like_CS"/>
</dbReference>
<protein>
    <submittedName>
        <fullName evidence="8">Zinc/manganese transport system ATP-binding protein</fullName>
    </submittedName>
</protein>
<feature type="domain" description="ABC transporter" evidence="7">
    <location>
        <begin position="80"/>
        <end position="312"/>
    </location>
</feature>
<evidence type="ECO:0000256" key="3">
    <source>
        <dbReference type="ARBA" id="ARBA00022519"/>
    </source>
</evidence>
<reference evidence="9" key="1">
    <citation type="submission" date="2016-09" db="EMBL/GenBank/DDBJ databases">
        <authorList>
            <person name="Varghese N."/>
            <person name="Submissions S."/>
        </authorList>
    </citation>
    <scope>NUCLEOTIDE SEQUENCE [LARGE SCALE GENOMIC DNA]</scope>
    <source>
        <strain evidence="9">JS23</strain>
    </source>
</reference>
<keyword evidence="3" id="KW-0997">Cell inner membrane</keyword>
<feature type="compositionally biased region" description="Basic and acidic residues" evidence="6">
    <location>
        <begin position="381"/>
        <end position="390"/>
    </location>
</feature>
<evidence type="ECO:0000256" key="2">
    <source>
        <dbReference type="ARBA" id="ARBA00022475"/>
    </source>
</evidence>
<dbReference type="CDD" id="cd03235">
    <property type="entry name" value="ABC_Metallic_Cations"/>
    <property type="match status" value="1"/>
</dbReference>
<dbReference type="PROSITE" id="PS50893">
    <property type="entry name" value="ABC_TRANSPORTER_2"/>
    <property type="match status" value="1"/>
</dbReference>
<dbReference type="InterPro" id="IPR003439">
    <property type="entry name" value="ABC_transporter-like_ATP-bd"/>
</dbReference>
<name>A0A1H2PMV5_9BURK</name>
<dbReference type="SMART" id="SM00382">
    <property type="entry name" value="AAA"/>
    <property type="match status" value="1"/>
</dbReference>
<keyword evidence="5 8" id="KW-0067">ATP-binding</keyword>
<evidence type="ECO:0000256" key="1">
    <source>
        <dbReference type="ARBA" id="ARBA00022448"/>
    </source>
</evidence>
<proteinExistence type="predicted"/>
<evidence type="ECO:0000313" key="8">
    <source>
        <dbReference type="EMBL" id="SDV47864.1"/>
    </source>
</evidence>
<dbReference type="PANTHER" id="PTHR42734">
    <property type="entry name" value="METAL TRANSPORT SYSTEM ATP-BINDING PROTEIN TM_0124-RELATED"/>
    <property type="match status" value="1"/>
</dbReference>
<evidence type="ECO:0000313" key="9">
    <source>
        <dbReference type="Proteomes" id="UP000243719"/>
    </source>
</evidence>